<dbReference type="InterPro" id="IPR001789">
    <property type="entry name" value="Sig_transdc_resp-reg_receiver"/>
</dbReference>
<gene>
    <name evidence="4" type="ORF">CK510_23485</name>
</gene>
<feature type="domain" description="GGDEF" evidence="3">
    <location>
        <begin position="206"/>
        <end position="343"/>
    </location>
</feature>
<dbReference type="OrthoDB" id="9115at2"/>
<dbReference type="GO" id="GO:0005886">
    <property type="term" value="C:plasma membrane"/>
    <property type="evidence" value="ECO:0007669"/>
    <property type="project" value="TreeGrafter"/>
</dbReference>
<feature type="domain" description="Response regulatory" evidence="2">
    <location>
        <begin position="15"/>
        <end position="156"/>
    </location>
</feature>
<comment type="caution">
    <text evidence="4">The sequence shown here is derived from an EMBL/GenBank/DDBJ whole genome shotgun (WGS) entry which is preliminary data.</text>
</comment>
<dbReference type="FunFam" id="3.30.70.270:FF:000001">
    <property type="entry name" value="Diguanylate cyclase domain protein"/>
    <property type="match status" value="1"/>
</dbReference>
<dbReference type="InterPro" id="IPR011006">
    <property type="entry name" value="CheY-like_superfamily"/>
</dbReference>
<dbReference type="GO" id="GO:0052621">
    <property type="term" value="F:diguanylate cyclase activity"/>
    <property type="evidence" value="ECO:0007669"/>
    <property type="project" value="TreeGrafter"/>
</dbReference>
<dbReference type="Gene3D" id="3.40.50.2300">
    <property type="match status" value="1"/>
</dbReference>
<evidence type="ECO:0000256" key="1">
    <source>
        <dbReference type="PROSITE-ProRule" id="PRU00169"/>
    </source>
</evidence>
<dbReference type="RefSeq" id="WP_095723981.1">
    <property type="nucleotide sequence ID" value="NZ_NTFS01000352.1"/>
</dbReference>
<accession>A0A2A2TDB1</accession>
<dbReference type="GO" id="GO:0043709">
    <property type="term" value="P:cell adhesion involved in single-species biofilm formation"/>
    <property type="evidence" value="ECO:0007669"/>
    <property type="project" value="TreeGrafter"/>
</dbReference>
<reference evidence="4 5" key="1">
    <citation type="submission" date="2017-08" db="EMBL/GenBank/DDBJ databases">
        <title>Draft genome sequence of filamentous cyanobacterium Calothrix elsteri CCALA 953.</title>
        <authorList>
            <person name="Gagunashvili A.N."/>
            <person name="Elster J."/>
            <person name="Andresson O.S."/>
        </authorList>
    </citation>
    <scope>NUCLEOTIDE SEQUENCE [LARGE SCALE GENOMIC DNA]</scope>
    <source>
        <strain evidence="4 5">CCALA 953</strain>
    </source>
</reference>
<organism evidence="4 5">
    <name type="scientific">Brunnivagina elsteri CCALA 953</name>
    <dbReference type="NCBI Taxonomy" id="987040"/>
    <lineage>
        <taxon>Bacteria</taxon>
        <taxon>Bacillati</taxon>
        <taxon>Cyanobacteriota</taxon>
        <taxon>Cyanophyceae</taxon>
        <taxon>Nostocales</taxon>
        <taxon>Calotrichaceae</taxon>
        <taxon>Brunnivagina</taxon>
    </lineage>
</organism>
<name>A0A2A2TDB1_9CYAN</name>
<keyword evidence="1" id="KW-0597">Phosphoprotein</keyword>
<dbReference type="InterPro" id="IPR000160">
    <property type="entry name" value="GGDEF_dom"/>
</dbReference>
<keyword evidence="5" id="KW-1185">Reference proteome</keyword>
<protein>
    <submittedName>
        <fullName evidence="4">Diguanylate cyclase response regulator</fullName>
    </submittedName>
</protein>
<dbReference type="SUPFAM" id="SSF52172">
    <property type="entry name" value="CheY-like"/>
    <property type="match status" value="1"/>
</dbReference>
<dbReference type="InterPro" id="IPR043128">
    <property type="entry name" value="Rev_trsase/Diguanyl_cyclase"/>
</dbReference>
<evidence type="ECO:0000313" key="5">
    <source>
        <dbReference type="Proteomes" id="UP000218238"/>
    </source>
</evidence>
<sequence>MSGKSPIKISNNPPLILVADDDRTMRLLLREFMEKEGYQVVEVNNGKQCLEAYISNKPDLVLVDGIMPEMDGFTCCKELLQIAKNNLALALANFDSGNGSFGNTVMSKLWERTPILMITGLDDPQSVDRAFESGASDFVTKPIHWAVLRQRVRRLLQQAQLYKQLEAANQALQQLANVDGLTAVANRRHFDQYLNSQWLSLAQDQSPLSLILCDIDYFKRYNDKYGHPAGDTCLQKVATVLKYTAQKKYDLVARYGGEEFAIVMPYTPAVSAVHVAAAMQAAVREVEIEHKESFVSQFITLSLGIGTMIPSFETSPQDLILMADQALYQAKEQGRNRIIIKQGVLR</sequence>
<dbReference type="SMART" id="SM00448">
    <property type="entry name" value="REC"/>
    <property type="match status" value="1"/>
</dbReference>
<evidence type="ECO:0000259" key="3">
    <source>
        <dbReference type="PROSITE" id="PS50887"/>
    </source>
</evidence>
<dbReference type="CDD" id="cd01949">
    <property type="entry name" value="GGDEF"/>
    <property type="match status" value="1"/>
</dbReference>
<dbReference type="InterPro" id="IPR029787">
    <property type="entry name" value="Nucleotide_cyclase"/>
</dbReference>
<evidence type="ECO:0000259" key="2">
    <source>
        <dbReference type="PROSITE" id="PS50110"/>
    </source>
</evidence>
<dbReference type="Proteomes" id="UP000218238">
    <property type="component" value="Unassembled WGS sequence"/>
</dbReference>
<dbReference type="PROSITE" id="PS50110">
    <property type="entry name" value="RESPONSE_REGULATORY"/>
    <property type="match status" value="1"/>
</dbReference>
<proteinExistence type="predicted"/>
<dbReference type="InterPro" id="IPR050469">
    <property type="entry name" value="Diguanylate_Cyclase"/>
</dbReference>
<dbReference type="SMART" id="SM00267">
    <property type="entry name" value="GGDEF"/>
    <property type="match status" value="1"/>
</dbReference>
<dbReference type="NCBIfam" id="TIGR00254">
    <property type="entry name" value="GGDEF"/>
    <property type="match status" value="1"/>
</dbReference>
<feature type="modified residue" description="4-aspartylphosphate" evidence="1">
    <location>
        <position position="64"/>
    </location>
</feature>
<evidence type="ECO:0000313" key="4">
    <source>
        <dbReference type="EMBL" id="PAX51681.1"/>
    </source>
</evidence>
<dbReference type="GO" id="GO:1902201">
    <property type="term" value="P:negative regulation of bacterial-type flagellum-dependent cell motility"/>
    <property type="evidence" value="ECO:0007669"/>
    <property type="project" value="TreeGrafter"/>
</dbReference>
<dbReference type="SUPFAM" id="SSF55073">
    <property type="entry name" value="Nucleotide cyclase"/>
    <property type="match status" value="1"/>
</dbReference>
<dbReference type="PROSITE" id="PS50887">
    <property type="entry name" value="GGDEF"/>
    <property type="match status" value="1"/>
</dbReference>
<dbReference type="Gene3D" id="3.30.70.270">
    <property type="match status" value="1"/>
</dbReference>
<dbReference type="EMBL" id="NTFS01000352">
    <property type="protein sequence ID" value="PAX51681.1"/>
    <property type="molecule type" value="Genomic_DNA"/>
</dbReference>
<dbReference type="PANTHER" id="PTHR45138">
    <property type="entry name" value="REGULATORY COMPONENTS OF SENSORY TRANSDUCTION SYSTEM"/>
    <property type="match status" value="1"/>
</dbReference>
<dbReference type="GO" id="GO:0000160">
    <property type="term" value="P:phosphorelay signal transduction system"/>
    <property type="evidence" value="ECO:0007669"/>
    <property type="project" value="InterPro"/>
</dbReference>
<dbReference type="AlphaFoldDB" id="A0A2A2TDB1"/>
<dbReference type="Pfam" id="PF00072">
    <property type="entry name" value="Response_reg"/>
    <property type="match status" value="1"/>
</dbReference>
<dbReference type="PANTHER" id="PTHR45138:SF9">
    <property type="entry name" value="DIGUANYLATE CYCLASE DGCM-RELATED"/>
    <property type="match status" value="1"/>
</dbReference>
<dbReference type="Pfam" id="PF00990">
    <property type="entry name" value="GGDEF"/>
    <property type="match status" value="1"/>
</dbReference>